<feature type="DNA-binding region" description="H-T-H motif" evidence="4">
    <location>
        <begin position="38"/>
        <end position="57"/>
    </location>
</feature>
<dbReference type="GO" id="GO:0003700">
    <property type="term" value="F:DNA-binding transcription factor activity"/>
    <property type="evidence" value="ECO:0007669"/>
    <property type="project" value="TreeGrafter"/>
</dbReference>
<evidence type="ECO:0000256" key="2">
    <source>
        <dbReference type="ARBA" id="ARBA00023125"/>
    </source>
</evidence>
<keyword evidence="1" id="KW-0805">Transcription regulation</keyword>
<reference evidence="6 7" key="1">
    <citation type="submission" date="2016-10" db="EMBL/GenBank/DDBJ databases">
        <authorList>
            <person name="de Groot N.N."/>
        </authorList>
    </citation>
    <scope>NUCLEOTIDE SEQUENCE [LARGE SCALE GENOMIC DNA]</scope>
    <source>
        <strain evidence="6 7">CGMCC 4.2023</strain>
    </source>
</reference>
<evidence type="ECO:0000256" key="1">
    <source>
        <dbReference type="ARBA" id="ARBA00023015"/>
    </source>
</evidence>
<keyword evidence="2 4" id="KW-0238">DNA-binding</keyword>
<dbReference type="RefSeq" id="WP_103890899.1">
    <property type="nucleotide sequence ID" value="NZ_FNVU01000031.1"/>
</dbReference>
<evidence type="ECO:0000256" key="4">
    <source>
        <dbReference type="PROSITE-ProRule" id="PRU00335"/>
    </source>
</evidence>
<proteinExistence type="predicted"/>
<dbReference type="Gene3D" id="1.10.357.10">
    <property type="entry name" value="Tetracycline Repressor, domain 2"/>
    <property type="match status" value="1"/>
</dbReference>
<dbReference type="SUPFAM" id="SSF48498">
    <property type="entry name" value="Tetracyclin repressor-like, C-terminal domain"/>
    <property type="match status" value="1"/>
</dbReference>
<dbReference type="GO" id="GO:0000976">
    <property type="term" value="F:transcription cis-regulatory region binding"/>
    <property type="evidence" value="ECO:0007669"/>
    <property type="project" value="TreeGrafter"/>
</dbReference>
<evidence type="ECO:0000259" key="5">
    <source>
        <dbReference type="PROSITE" id="PS50977"/>
    </source>
</evidence>
<name>A0A1H6EB29_9ACTN</name>
<evidence type="ECO:0000313" key="7">
    <source>
        <dbReference type="Proteomes" id="UP000236754"/>
    </source>
</evidence>
<dbReference type="SUPFAM" id="SSF46689">
    <property type="entry name" value="Homeodomain-like"/>
    <property type="match status" value="1"/>
</dbReference>
<sequence length="198" mass="21247">MSPVTARPAGRPRDPELDRAILAAAEQLLREAGYAGMSLESVAAAAGTTVPAVRRRFHGKAGVAVAVIDSLRIETMPAESGPPRSRALALLRNFRANLLRGNSMAVVGTLLAEEHRHPELLAAFRHRLVEPRRAALRQVLAEGLSSGEPPDSADPDLLATMLIGSLYARYVATSDLPDDWAERALQQVWPDAPQSAAH</sequence>
<dbReference type="PRINTS" id="PR00455">
    <property type="entry name" value="HTHTETR"/>
</dbReference>
<dbReference type="Pfam" id="PF16859">
    <property type="entry name" value="TetR_C_11"/>
    <property type="match status" value="1"/>
</dbReference>
<dbReference type="AlphaFoldDB" id="A0A1H6EB29"/>
<dbReference type="EMBL" id="FNVU01000031">
    <property type="protein sequence ID" value="SEG94942.1"/>
    <property type="molecule type" value="Genomic_DNA"/>
</dbReference>
<dbReference type="PANTHER" id="PTHR30055:SF148">
    <property type="entry name" value="TETR-FAMILY TRANSCRIPTIONAL REGULATOR"/>
    <property type="match status" value="1"/>
</dbReference>
<dbReference type="Pfam" id="PF00440">
    <property type="entry name" value="TetR_N"/>
    <property type="match status" value="1"/>
</dbReference>
<dbReference type="InterPro" id="IPR009057">
    <property type="entry name" value="Homeodomain-like_sf"/>
</dbReference>
<evidence type="ECO:0000256" key="3">
    <source>
        <dbReference type="ARBA" id="ARBA00023163"/>
    </source>
</evidence>
<dbReference type="Gene3D" id="1.10.10.60">
    <property type="entry name" value="Homeodomain-like"/>
    <property type="match status" value="1"/>
</dbReference>
<protein>
    <submittedName>
        <fullName evidence="6">Transcriptional regulator, TetR family</fullName>
    </submittedName>
</protein>
<dbReference type="InterPro" id="IPR050109">
    <property type="entry name" value="HTH-type_TetR-like_transc_reg"/>
</dbReference>
<feature type="domain" description="HTH tetR-type" evidence="5">
    <location>
        <begin position="15"/>
        <end position="75"/>
    </location>
</feature>
<keyword evidence="7" id="KW-1185">Reference proteome</keyword>
<accession>A0A1H6EB29</accession>
<dbReference type="OrthoDB" id="9796019at2"/>
<dbReference type="InterPro" id="IPR001647">
    <property type="entry name" value="HTH_TetR"/>
</dbReference>
<dbReference type="InterPro" id="IPR011075">
    <property type="entry name" value="TetR_C"/>
</dbReference>
<dbReference type="InterPro" id="IPR036271">
    <property type="entry name" value="Tet_transcr_reg_TetR-rel_C_sf"/>
</dbReference>
<organism evidence="6 7">
    <name type="scientific">Actinacidiphila yanglinensis</name>
    <dbReference type="NCBI Taxonomy" id="310779"/>
    <lineage>
        <taxon>Bacteria</taxon>
        <taxon>Bacillati</taxon>
        <taxon>Actinomycetota</taxon>
        <taxon>Actinomycetes</taxon>
        <taxon>Kitasatosporales</taxon>
        <taxon>Streptomycetaceae</taxon>
        <taxon>Actinacidiphila</taxon>
    </lineage>
</organism>
<dbReference type="PROSITE" id="PS50977">
    <property type="entry name" value="HTH_TETR_2"/>
    <property type="match status" value="1"/>
</dbReference>
<keyword evidence="3" id="KW-0804">Transcription</keyword>
<gene>
    <name evidence="6" type="ORF">SAMN05216223_13175</name>
</gene>
<evidence type="ECO:0000313" key="6">
    <source>
        <dbReference type="EMBL" id="SEG94942.1"/>
    </source>
</evidence>
<dbReference type="Proteomes" id="UP000236754">
    <property type="component" value="Unassembled WGS sequence"/>
</dbReference>
<dbReference type="PANTHER" id="PTHR30055">
    <property type="entry name" value="HTH-TYPE TRANSCRIPTIONAL REGULATOR RUTR"/>
    <property type="match status" value="1"/>
</dbReference>